<evidence type="ECO:0000256" key="2">
    <source>
        <dbReference type="SAM" id="Phobius"/>
    </source>
</evidence>
<reference evidence="4 5" key="1">
    <citation type="submission" date="2019-02" db="EMBL/GenBank/DDBJ databases">
        <title>Deep-cultivation of Planctomycetes and their phenomic and genomic characterization uncovers novel biology.</title>
        <authorList>
            <person name="Wiegand S."/>
            <person name="Jogler M."/>
            <person name="Boedeker C."/>
            <person name="Pinto D."/>
            <person name="Vollmers J."/>
            <person name="Rivas-Marin E."/>
            <person name="Kohn T."/>
            <person name="Peeters S.H."/>
            <person name="Heuer A."/>
            <person name="Rast P."/>
            <person name="Oberbeckmann S."/>
            <person name="Bunk B."/>
            <person name="Jeske O."/>
            <person name="Meyerdierks A."/>
            <person name="Storesund J.E."/>
            <person name="Kallscheuer N."/>
            <person name="Luecker S."/>
            <person name="Lage O.M."/>
            <person name="Pohl T."/>
            <person name="Merkel B.J."/>
            <person name="Hornburger P."/>
            <person name="Mueller R.-W."/>
            <person name="Bruemmer F."/>
            <person name="Labrenz M."/>
            <person name="Spormann A.M."/>
            <person name="Op den Camp H."/>
            <person name="Overmann J."/>
            <person name="Amann R."/>
            <person name="Jetten M.S.M."/>
            <person name="Mascher T."/>
            <person name="Medema M.H."/>
            <person name="Devos D.P."/>
            <person name="Kaster A.-K."/>
            <person name="Ovreas L."/>
            <person name="Rohde M."/>
            <person name="Galperin M.Y."/>
            <person name="Jogler C."/>
        </authorList>
    </citation>
    <scope>NUCLEOTIDE SEQUENCE [LARGE SCALE GENOMIC DNA]</scope>
    <source>
        <strain evidence="4 5">Pla163</strain>
    </source>
</reference>
<dbReference type="EMBL" id="CP036290">
    <property type="protein sequence ID" value="QDU83598.1"/>
    <property type="molecule type" value="Genomic_DNA"/>
</dbReference>
<feature type="transmembrane region" description="Helical" evidence="2">
    <location>
        <begin position="61"/>
        <end position="78"/>
    </location>
</feature>
<keyword evidence="2" id="KW-0812">Transmembrane</keyword>
<feature type="transmembrane region" description="Helical" evidence="2">
    <location>
        <begin position="85"/>
        <end position="103"/>
    </location>
</feature>
<keyword evidence="2" id="KW-0472">Membrane</keyword>
<organism evidence="4 5">
    <name type="scientific">Rohdeia mirabilis</name>
    <dbReference type="NCBI Taxonomy" id="2528008"/>
    <lineage>
        <taxon>Bacteria</taxon>
        <taxon>Pseudomonadati</taxon>
        <taxon>Planctomycetota</taxon>
        <taxon>Planctomycetia</taxon>
        <taxon>Planctomycetia incertae sedis</taxon>
        <taxon>Rohdeia</taxon>
    </lineage>
</organism>
<dbReference type="InterPro" id="IPR058058">
    <property type="entry name" value="CBU_0592-like"/>
</dbReference>
<sequence length="104" mass="10961">MNADATPTHADAPAAEHATPAATAPKPRPLLEWIGWLGMALLLGAYAARSFEWLEPRSLEYVGINVVGALMVAVICAAKRAWPAFALEIAWVVLSVPALWGGAA</sequence>
<keyword evidence="5" id="KW-1185">Reference proteome</keyword>
<evidence type="ECO:0000313" key="4">
    <source>
        <dbReference type="EMBL" id="QDU83598.1"/>
    </source>
</evidence>
<feature type="transmembrane region" description="Helical" evidence="2">
    <location>
        <begin position="30"/>
        <end position="49"/>
    </location>
</feature>
<feature type="domain" description="CBU-0592-like" evidence="3">
    <location>
        <begin position="32"/>
        <end position="100"/>
    </location>
</feature>
<proteinExistence type="predicted"/>
<accession>A0A518CWM5</accession>
<dbReference type="AlphaFoldDB" id="A0A518CWM5"/>
<dbReference type="Pfam" id="PF26604">
    <property type="entry name" value="CBU_0592"/>
    <property type="match status" value="1"/>
</dbReference>
<dbReference type="Proteomes" id="UP000319342">
    <property type="component" value="Chromosome"/>
</dbReference>
<evidence type="ECO:0000313" key="5">
    <source>
        <dbReference type="Proteomes" id="UP000319342"/>
    </source>
</evidence>
<protein>
    <recommendedName>
        <fullName evidence="3">CBU-0592-like domain-containing protein</fullName>
    </recommendedName>
</protein>
<dbReference type="NCBIfam" id="NF047864">
    <property type="entry name" value="CBU_0592_membra"/>
    <property type="match status" value="1"/>
</dbReference>
<gene>
    <name evidence="4" type="ORF">Pla163_06970</name>
</gene>
<name>A0A518CWM5_9BACT</name>
<evidence type="ECO:0000259" key="3">
    <source>
        <dbReference type="Pfam" id="PF26604"/>
    </source>
</evidence>
<dbReference type="RefSeq" id="WP_145183583.1">
    <property type="nucleotide sequence ID" value="NZ_CP036290.1"/>
</dbReference>
<keyword evidence="2" id="KW-1133">Transmembrane helix</keyword>
<feature type="region of interest" description="Disordered" evidence="1">
    <location>
        <begin position="1"/>
        <end position="25"/>
    </location>
</feature>
<evidence type="ECO:0000256" key="1">
    <source>
        <dbReference type="SAM" id="MobiDB-lite"/>
    </source>
</evidence>